<organism evidence="6">
    <name type="scientific">Enterobius vermicularis</name>
    <name type="common">Human pinworm</name>
    <dbReference type="NCBI Taxonomy" id="51028"/>
    <lineage>
        <taxon>Eukaryota</taxon>
        <taxon>Metazoa</taxon>
        <taxon>Ecdysozoa</taxon>
        <taxon>Nematoda</taxon>
        <taxon>Chromadorea</taxon>
        <taxon>Rhabditida</taxon>
        <taxon>Spirurina</taxon>
        <taxon>Oxyuridomorpha</taxon>
        <taxon>Oxyuroidea</taxon>
        <taxon>Oxyuridae</taxon>
        <taxon>Enterobius</taxon>
    </lineage>
</organism>
<keyword evidence="5" id="KW-1185">Reference proteome</keyword>
<protein>
    <submittedName>
        <fullName evidence="6">Ground-like domain-containing protein</fullName>
    </submittedName>
</protein>
<proteinExistence type="predicted"/>
<dbReference type="AlphaFoldDB" id="A0A0N4V727"/>
<evidence type="ECO:0000256" key="2">
    <source>
        <dbReference type="SAM" id="SignalP"/>
    </source>
</evidence>
<feature type="compositionally biased region" description="Low complexity" evidence="1">
    <location>
        <begin position="309"/>
        <end position="323"/>
    </location>
</feature>
<feature type="domain" description="Ground-like" evidence="3">
    <location>
        <begin position="375"/>
        <end position="446"/>
    </location>
</feature>
<evidence type="ECO:0000256" key="1">
    <source>
        <dbReference type="SAM" id="MobiDB-lite"/>
    </source>
</evidence>
<dbReference type="STRING" id="51028.A0A0N4V727"/>
<dbReference type="Proteomes" id="UP000274131">
    <property type="component" value="Unassembled WGS sequence"/>
</dbReference>
<evidence type="ECO:0000313" key="4">
    <source>
        <dbReference type="EMBL" id="VDD90940.1"/>
    </source>
</evidence>
<feature type="region of interest" description="Disordered" evidence="1">
    <location>
        <begin position="278"/>
        <end position="377"/>
    </location>
</feature>
<accession>A0A0N4V727</accession>
<feature type="compositionally biased region" description="Acidic residues" evidence="1">
    <location>
        <begin position="357"/>
        <end position="369"/>
    </location>
</feature>
<name>A0A0N4V727_ENTVE</name>
<evidence type="ECO:0000313" key="6">
    <source>
        <dbReference type="WBParaSite" id="EVEC_0000608001-mRNA-1"/>
    </source>
</evidence>
<evidence type="ECO:0000313" key="5">
    <source>
        <dbReference type="Proteomes" id="UP000274131"/>
    </source>
</evidence>
<feature type="compositionally biased region" description="Polar residues" evidence="1">
    <location>
        <begin position="343"/>
        <end position="355"/>
    </location>
</feature>
<dbReference type="WBParaSite" id="EVEC_0000608001-mRNA-1">
    <property type="protein sequence ID" value="EVEC_0000608001-mRNA-1"/>
    <property type="gene ID" value="EVEC_0000608001"/>
</dbReference>
<sequence length="448" mass="46877">MAILLICVLLVPPAFACIGGGGGACCMPQQTCAPSLPPCPTPSYSPQPAPAPQPCVPATSACGAGGSYAAPAATGYAASYAQAQPAATYAVQVSGGYAAPAANTGYASSSYSQPISITYTGYGQPSGASFNPGNVAPVVRKVITVQKSLPESKLAVEEGEKAINVEVVEPQPAPPSEPEQTVAVIEESYSQAATPEVVAVQSEIETPSPVPIVVLPMSTSTAAPPPPPAPSAPTVAPIVEETPMPEVASAGEYQSSIDNAYEEIASEEEALKRQEAEYGRNDKEAEALTGSPTIPPAVRETYPAPEPQQPESVEPQPVVVQPETNEEYVQTTKEPERPATLIESYQDTPSSSQSGEYVEDTSVPEESNSEPDAGACNNEELKAIVENALRSQSDNLEAARQIEGDASKKFGGRFNAIVSDAEFAYVNWYGKMNCQLRVGNRHSLTWED</sequence>
<dbReference type="Pfam" id="PF04155">
    <property type="entry name" value="Ground-like"/>
    <property type="match status" value="1"/>
</dbReference>
<reference evidence="6" key="1">
    <citation type="submission" date="2017-02" db="UniProtKB">
        <authorList>
            <consortium name="WormBaseParasite"/>
        </authorList>
    </citation>
    <scope>IDENTIFICATION</scope>
</reference>
<dbReference type="OrthoDB" id="5873773at2759"/>
<gene>
    <name evidence="4" type="ORF">EVEC_LOCUS5691</name>
</gene>
<dbReference type="InterPro" id="IPR007284">
    <property type="entry name" value="Ground-like_dom"/>
</dbReference>
<evidence type="ECO:0000259" key="3">
    <source>
        <dbReference type="Pfam" id="PF04155"/>
    </source>
</evidence>
<feature type="chain" id="PRO_5043122702" evidence="2">
    <location>
        <begin position="17"/>
        <end position="448"/>
    </location>
</feature>
<dbReference type="EMBL" id="UXUI01008237">
    <property type="protein sequence ID" value="VDD90940.1"/>
    <property type="molecule type" value="Genomic_DNA"/>
</dbReference>
<reference evidence="4 5" key="2">
    <citation type="submission" date="2018-10" db="EMBL/GenBank/DDBJ databases">
        <authorList>
            <consortium name="Pathogen Informatics"/>
        </authorList>
    </citation>
    <scope>NUCLEOTIDE SEQUENCE [LARGE SCALE GENOMIC DNA]</scope>
</reference>
<keyword evidence="2" id="KW-0732">Signal</keyword>
<feature type="signal peptide" evidence="2">
    <location>
        <begin position="1"/>
        <end position="16"/>
    </location>
</feature>